<feature type="transmembrane region" description="Helical" evidence="1">
    <location>
        <begin position="140"/>
        <end position="165"/>
    </location>
</feature>
<dbReference type="EMBL" id="UINC01053055">
    <property type="protein sequence ID" value="SVB69110.1"/>
    <property type="molecule type" value="Genomic_DNA"/>
</dbReference>
<feature type="transmembrane region" description="Helical" evidence="1">
    <location>
        <begin position="12"/>
        <end position="30"/>
    </location>
</feature>
<evidence type="ECO:0008006" key="3">
    <source>
        <dbReference type="Google" id="ProtNLM"/>
    </source>
</evidence>
<dbReference type="PIRSF" id="PIRSF027391">
    <property type="entry name" value="Hpre_diP_synt_I"/>
    <property type="match status" value="1"/>
</dbReference>
<proteinExistence type="predicted"/>
<keyword evidence="1" id="KW-0472">Membrane</keyword>
<name>A0A382G1J7_9ZZZZ</name>
<protein>
    <recommendedName>
        <fullName evidence="3">Heptaprenyl diphosphate synthase component I</fullName>
    </recommendedName>
</protein>
<feature type="transmembrane region" description="Helical" evidence="1">
    <location>
        <begin position="109"/>
        <end position="134"/>
    </location>
</feature>
<gene>
    <name evidence="2" type="ORF">METZ01_LOCUS221964</name>
</gene>
<feature type="transmembrane region" description="Helical" evidence="1">
    <location>
        <begin position="79"/>
        <end position="102"/>
    </location>
</feature>
<keyword evidence="1" id="KW-1133">Transmembrane helix</keyword>
<evidence type="ECO:0000313" key="2">
    <source>
        <dbReference type="EMBL" id="SVB69110.1"/>
    </source>
</evidence>
<dbReference type="AlphaFoldDB" id="A0A382G1J7"/>
<organism evidence="2">
    <name type="scientific">marine metagenome</name>
    <dbReference type="NCBI Taxonomy" id="408172"/>
    <lineage>
        <taxon>unclassified sequences</taxon>
        <taxon>metagenomes</taxon>
        <taxon>ecological metagenomes</taxon>
    </lineage>
</organism>
<reference evidence="2" key="1">
    <citation type="submission" date="2018-05" db="EMBL/GenBank/DDBJ databases">
        <authorList>
            <person name="Lanie J.A."/>
            <person name="Ng W.-L."/>
            <person name="Kazmierczak K.M."/>
            <person name="Andrzejewski T.M."/>
            <person name="Davidsen T.M."/>
            <person name="Wayne K.J."/>
            <person name="Tettelin H."/>
            <person name="Glass J.I."/>
            <person name="Rusch D."/>
            <person name="Podicherti R."/>
            <person name="Tsui H.-C.T."/>
            <person name="Winkler M.E."/>
        </authorList>
    </citation>
    <scope>NUCLEOTIDE SEQUENCE</scope>
</reference>
<keyword evidence="1" id="KW-0812">Transmembrane</keyword>
<evidence type="ECO:0000256" key="1">
    <source>
        <dbReference type="SAM" id="Phobius"/>
    </source>
</evidence>
<dbReference type="InterPro" id="IPR010898">
    <property type="entry name" value="Hpre_diP_synth_I"/>
</dbReference>
<sequence length="177" mass="19616">MTLPGETQTSRRIIILSLIVALAVVLHRLDALIPLPSPWIKLGLANVMTLVTLIFFGFRDALTVTLLRVVLGSIIGGTFLSPTFFLSLSGGIATVFTIYWVYHHGKSPFSLVGVSVFAAYAHTLSTVTCIYFFWIQQEFFFNLLPIFLTFTLIAGVFTGIIGNFITKKLIEKQVVLK</sequence>
<accession>A0A382G1J7</accession>
<dbReference type="Pfam" id="PF07456">
    <property type="entry name" value="Hpre_diP_synt_I"/>
    <property type="match status" value="1"/>
</dbReference>
<dbReference type="Gene3D" id="1.10.1760.20">
    <property type="match status" value="1"/>
</dbReference>
<dbReference type="InterPro" id="IPR014535">
    <property type="entry name" value="Hpre_diP_synt_I"/>
</dbReference>